<dbReference type="RefSeq" id="XP_011397580.1">
    <property type="nucleotide sequence ID" value="XM_011399278.1"/>
</dbReference>
<organism evidence="1 2">
    <name type="scientific">Auxenochlorella protothecoides</name>
    <name type="common">Green microalga</name>
    <name type="synonym">Chlorella protothecoides</name>
    <dbReference type="NCBI Taxonomy" id="3075"/>
    <lineage>
        <taxon>Eukaryota</taxon>
        <taxon>Viridiplantae</taxon>
        <taxon>Chlorophyta</taxon>
        <taxon>core chlorophytes</taxon>
        <taxon>Trebouxiophyceae</taxon>
        <taxon>Chlorellales</taxon>
        <taxon>Chlorellaceae</taxon>
        <taxon>Auxenochlorella</taxon>
    </lineage>
</organism>
<dbReference type="GeneID" id="23613801"/>
<dbReference type="EMBL" id="KL662109">
    <property type="protein sequence ID" value="KFM24692.1"/>
    <property type="molecule type" value="Genomic_DNA"/>
</dbReference>
<protein>
    <submittedName>
        <fullName evidence="1">Uncharacterized protein</fullName>
    </submittedName>
</protein>
<accession>A0A087SG38</accession>
<reference evidence="1 2" key="1">
    <citation type="journal article" date="2014" name="BMC Genomics">
        <title>Oil accumulation mechanisms of the oleaginous microalga Chlorella protothecoides revealed through its genome, transcriptomes, and proteomes.</title>
        <authorList>
            <person name="Gao C."/>
            <person name="Wang Y."/>
            <person name="Shen Y."/>
            <person name="Yan D."/>
            <person name="He X."/>
            <person name="Dai J."/>
            <person name="Wu Q."/>
        </authorList>
    </citation>
    <scope>NUCLEOTIDE SEQUENCE [LARGE SCALE GENOMIC DNA]</scope>
    <source>
        <strain evidence="1 2">0710</strain>
    </source>
</reference>
<name>A0A087SG38_AUXPR</name>
<keyword evidence="2" id="KW-1185">Reference proteome</keyword>
<proteinExistence type="predicted"/>
<dbReference type="KEGG" id="apro:F751_2410"/>
<dbReference type="AlphaFoldDB" id="A0A087SG38"/>
<evidence type="ECO:0000313" key="2">
    <source>
        <dbReference type="Proteomes" id="UP000028924"/>
    </source>
</evidence>
<evidence type="ECO:0000313" key="1">
    <source>
        <dbReference type="EMBL" id="KFM24692.1"/>
    </source>
</evidence>
<sequence length="225" mass="24606">MARHSGPCSYNLGIGPVPIGQQHGSLAPQGQIRVQSETWDQPTSMLHLVQKGQGNQGFKGCNVLVTHRHGCESKRDGKAREGVCQRDRSAQTSTERACAGFWSGMQPSASRAAPAAHCGRHGREITMLCKTCMSGQLEKGVTSCQSHPTHHQPTYPLCSRERAPPKLCFIGVIVPAGKMHLRVSDGARTRLLVKGGSRARTFPDGTQSRCTMHIHSTYWNEQDLR</sequence>
<gene>
    <name evidence="1" type="ORF">F751_2410</name>
</gene>
<dbReference type="Proteomes" id="UP000028924">
    <property type="component" value="Unassembled WGS sequence"/>
</dbReference>